<reference evidence="2 3" key="1">
    <citation type="journal article" date="2008" name="Appl. Environ. Microbiol.">
        <title>Genome of the epsilonproteobacterial chemolithoautotroph Sulfurimonas denitrificans.</title>
        <authorList>
            <person name="Sievert S.M."/>
            <person name="Scott K.M."/>
            <person name="Klotz M.G."/>
            <person name="Chain P.S.G."/>
            <person name="Hauser L.J."/>
            <person name="Hemp J."/>
            <person name="Huegler M."/>
            <person name="Land M."/>
            <person name="Lapidus A."/>
            <person name="Larimer F.W."/>
            <person name="Lucas S."/>
            <person name="Malfatti S.A."/>
            <person name="Meyer F."/>
            <person name="Paulsen I.T."/>
            <person name="Ren Q."/>
            <person name="Simon J."/>
            <person name="Bailey K."/>
            <person name="Diaz E."/>
            <person name="Fitzpatrick K.A."/>
            <person name="Glover B."/>
            <person name="Gwatney N."/>
            <person name="Korajkic A."/>
            <person name="Long A."/>
            <person name="Mobberley J.M."/>
            <person name="Pantry S.N."/>
            <person name="Pazder G."/>
            <person name="Peterson S."/>
            <person name="Quintanilla J.D."/>
            <person name="Sprinkle R."/>
            <person name="Stephens J."/>
            <person name="Thomas P."/>
            <person name="Vaughn R."/>
            <person name="Weber M.J."/>
            <person name="Wooten L.L."/>
        </authorList>
    </citation>
    <scope>NUCLEOTIDE SEQUENCE [LARGE SCALE GENOMIC DNA]</scope>
    <source>
        <strain evidence="3">ATCC 33889 / DSM 1251</strain>
    </source>
</reference>
<proteinExistence type="predicted"/>
<dbReference type="eggNOG" id="ENOG5033CUW">
    <property type="taxonomic scope" value="Bacteria"/>
</dbReference>
<dbReference type="HOGENOM" id="CLU_1676946_0_0_7"/>
<feature type="chain" id="PRO_5004219609" description="DUF2780 domain-containing protein" evidence="1">
    <location>
        <begin position="22"/>
        <end position="157"/>
    </location>
</feature>
<sequence>MKKRPAIALLSAALLSTQLSAFDMGSMMKAATPLLSGTPATTKTTKEDNALLSSLSALGVTKTQAAGGAAALLSGAKDKMEPSEFQALTKQAPALGNIMNSTSAAASLLGATSPESQFSALGIDASMIAPFKDTIISYAKEYVSPEIITALVGALEL</sequence>
<dbReference type="Proteomes" id="UP000002714">
    <property type="component" value="Chromosome"/>
</dbReference>
<dbReference type="STRING" id="326298.Suden_1843"/>
<feature type="signal peptide" evidence="1">
    <location>
        <begin position="1"/>
        <end position="21"/>
    </location>
</feature>
<evidence type="ECO:0000256" key="1">
    <source>
        <dbReference type="SAM" id="SignalP"/>
    </source>
</evidence>
<dbReference type="Pfam" id="PF11075">
    <property type="entry name" value="DUF2780"/>
    <property type="match status" value="1"/>
</dbReference>
<protein>
    <recommendedName>
        <fullName evidence="4">DUF2780 domain-containing protein</fullName>
    </recommendedName>
</protein>
<gene>
    <name evidence="2" type="ordered locus">Suden_1843</name>
</gene>
<dbReference type="RefSeq" id="WP_011373457.1">
    <property type="nucleotide sequence ID" value="NC_007575.1"/>
</dbReference>
<organism evidence="2 3">
    <name type="scientific">Sulfurimonas denitrificans (strain ATCC 33889 / DSM 1251)</name>
    <name type="common">Thiomicrospira denitrificans (strain ATCC 33889 / DSM 1251)</name>
    <dbReference type="NCBI Taxonomy" id="326298"/>
    <lineage>
        <taxon>Bacteria</taxon>
        <taxon>Pseudomonadati</taxon>
        <taxon>Campylobacterota</taxon>
        <taxon>Epsilonproteobacteria</taxon>
        <taxon>Campylobacterales</taxon>
        <taxon>Sulfurimonadaceae</taxon>
        <taxon>Sulfurimonas</taxon>
    </lineage>
</organism>
<name>Q30PG4_SULDN</name>
<evidence type="ECO:0000313" key="3">
    <source>
        <dbReference type="Proteomes" id="UP000002714"/>
    </source>
</evidence>
<evidence type="ECO:0000313" key="2">
    <source>
        <dbReference type="EMBL" id="ABB45117.1"/>
    </source>
</evidence>
<dbReference type="KEGG" id="tdn:Suden_1843"/>
<keyword evidence="1" id="KW-0732">Signal</keyword>
<dbReference type="EMBL" id="CP000153">
    <property type="protein sequence ID" value="ABB45117.1"/>
    <property type="molecule type" value="Genomic_DNA"/>
</dbReference>
<dbReference type="InterPro" id="IPR021302">
    <property type="entry name" value="DUF2780_VcgC/VcgE"/>
</dbReference>
<dbReference type="OrthoDB" id="8546843at2"/>
<keyword evidence="3" id="KW-1185">Reference proteome</keyword>
<accession>Q30PG4</accession>
<evidence type="ECO:0008006" key="4">
    <source>
        <dbReference type="Google" id="ProtNLM"/>
    </source>
</evidence>
<dbReference type="AlphaFoldDB" id="Q30PG4"/>